<dbReference type="EMBL" id="SLXD01000013">
    <property type="protein sequence ID" value="TCP00462.1"/>
    <property type="molecule type" value="Genomic_DNA"/>
</dbReference>
<feature type="transmembrane region" description="Helical" evidence="1">
    <location>
        <begin position="310"/>
        <end position="328"/>
    </location>
</feature>
<proteinExistence type="predicted"/>
<feature type="transmembrane region" description="Helical" evidence="1">
    <location>
        <begin position="277"/>
        <end position="298"/>
    </location>
</feature>
<dbReference type="PANTHER" id="PTHR43471:SF3">
    <property type="entry name" value="ABC TRANSPORTER PERMEASE PROTEIN NATB"/>
    <property type="match status" value="1"/>
</dbReference>
<gene>
    <name evidence="2" type="ORF">EV684_11393</name>
</gene>
<dbReference type="Pfam" id="PF12679">
    <property type="entry name" value="ABC2_membrane_2"/>
    <property type="match status" value="1"/>
</dbReference>
<comment type="caution">
    <text evidence="2">The sequence shown here is derived from an EMBL/GenBank/DDBJ whole genome shotgun (WGS) entry which is preliminary data.</text>
</comment>
<keyword evidence="1" id="KW-0812">Transmembrane</keyword>
<organism evidence="2 3">
    <name type="scientific">Rubrivivax gelatinosus</name>
    <name type="common">Rhodocyclus gelatinosus</name>
    <name type="synonym">Rhodopseudomonas gelatinosa</name>
    <dbReference type="NCBI Taxonomy" id="28068"/>
    <lineage>
        <taxon>Bacteria</taxon>
        <taxon>Pseudomonadati</taxon>
        <taxon>Pseudomonadota</taxon>
        <taxon>Betaproteobacteria</taxon>
        <taxon>Burkholderiales</taxon>
        <taxon>Sphaerotilaceae</taxon>
        <taxon>Rubrivivax</taxon>
    </lineage>
</organism>
<protein>
    <submittedName>
        <fullName evidence="2">Sodium transport system permease protein</fullName>
    </submittedName>
</protein>
<feature type="transmembrane region" description="Helical" evidence="1">
    <location>
        <begin position="236"/>
        <end position="257"/>
    </location>
</feature>
<keyword evidence="1" id="KW-0472">Membrane</keyword>
<dbReference type="PANTHER" id="PTHR43471">
    <property type="entry name" value="ABC TRANSPORTER PERMEASE"/>
    <property type="match status" value="1"/>
</dbReference>
<dbReference type="AlphaFoldDB" id="A0A4R2M1V1"/>
<name>A0A4R2M1V1_RUBGE</name>
<feature type="transmembrane region" description="Helical" evidence="1">
    <location>
        <begin position="185"/>
        <end position="206"/>
    </location>
</feature>
<sequence>MSALLKSTWTVFRKELVDALRDRRTLLTVLLSSVAMGPLVLVLLSVLVSSMEERAEARELLVRDIAAAPTLRNYVERQAWTLKEAPPDYEAQLRARTLGDPVLVVPQDFEKRLARGEPVELELVADSANTRSAVGSRRVERLVEGFVQEQASLRLALRGVAPQLVQVARVENRDLADPASRAAQLLGMLPFFVLMAVVYGALNAALDTTAGERERGSLEPLLCNPAPRWALVLGKWGAVAAVGVAIAVLSAASFLPGQWLLRNDALAALFRYGAYEAGAFVMLLLPLAAAVAAVLMAVAIRCRSFKEAQASSTVVVLAVSLAPLVSVFNQEGDAAWFTWVPALGQVTLMNRVLRGETLDAAALLPPVLVCAALSAVALAYVARTLRSAALK</sequence>
<dbReference type="GO" id="GO:0140359">
    <property type="term" value="F:ABC-type transporter activity"/>
    <property type="evidence" value="ECO:0007669"/>
    <property type="project" value="InterPro"/>
</dbReference>
<evidence type="ECO:0000313" key="3">
    <source>
        <dbReference type="Proteomes" id="UP000295106"/>
    </source>
</evidence>
<dbReference type="Proteomes" id="UP000295106">
    <property type="component" value="Unassembled WGS sequence"/>
</dbReference>
<feature type="transmembrane region" description="Helical" evidence="1">
    <location>
        <begin position="26"/>
        <end position="48"/>
    </location>
</feature>
<dbReference type="GeneID" id="99682856"/>
<feature type="transmembrane region" description="Helical" evidence="1">
    <location>
        <begin position="360"/>
        <end position="382"/>
    </location>
</feature>
<reference evidence="2 3" key="1">
    <citation type="submission" date="2019-03" db="EMBL/GenBank/DDBJ databases">
        <title>Genomic Encyclopedia of Type Strains, Phase IV (KMG-IV): sequencing the most valuable type-strain genomes for metagenomic binning, comparative biology and taxonomic classification.</title>
        <authorList>
            <person name="Goeker M."/>
        </authorList>
    </citation>
    <scope>NUCLEOTIDE SEQUENCE [LARGE SCALE GENOMIC DNA]</scope>
    <source>
        <strain evidence="2 3">DSM 1709</strain>
    </source>
</reference>
<dbReference type="RefSeq" id="WP_132648883.1">
    <property type="nucleotide sequence ID" value="NZ_CP181386.1"/>
</dbReference>
<dbReference type="OrthoDB" id="5486437at2"/>
<evidence type="ECO:0000256" key="1">
    <source>
        <dbReference type="SAM" id="Phobius"/>
    </source>
</evidence>
<keyword evidence="1" id="KW-1133">Transmembrane helix</keyword>
<dbReference type="GO" id="GO:0005886">
    <property type="term" value="C:plasma membrane"/>
    <property type="evidence" value="ECO:0007669"/>
    <property type="project" value="UniProtKB-SubCell"/>
</dbReference>
<evidence type="ECO:0000313" key="2">
    <source>
        <dbReference type="EMBL" id="TCP00462.1"/>
    </source>
</evidence>
<accession>A0A4R2M1V1</accession>